<name>A0A0F9SN91_9ZZZZ</name>
<evidence type="ECO:0000256" key="1">
    <source>
        <dbReference type="SAM" id="MobiDB-lite"/>
    </source>
</evidence>
<proteinExistence type="predicted"/>
<organism evidence="2">
    <name type="scientific">marine sediment metagenome</name>
    <dbReference type="NCBI Taxonomy" id="412755"/>
    <lineage>
        <taxon>unclassified sequences</taxon>
        <taxon>metagenomes</taxon>
        <taxon>ecological metagenomes</taxon>
    </lineage>
</organism>
<evidence type="ECO:0000313" key="2">
    <source>
        <dbReference type="EMBL" id="KKN70490.1"/>
    </source>
</evidence>
<reference evidence="2" key="1">
    <citation type="journal article" date="2015" name="Nature">
        <title>Complex archaea that bridge the gap between prokaryotes and eukaryotes.</title>
        <authorList>
            <person name="Spang A."/>
            <person name="Saw J.H."/>
            <person name="Jorgensen S.L."/>
            <person name="Zaremba-Niedzwiedzka K."/>
            <person name="Martijn J."/>
            <person name="Lind A.E."/>
            <person name="van Eijk R."/>
            <person name="Schleper C."/>
            <person name="Guy L."/>
            <person name="Ettema T.J."/>
        </authorList>
    </citation>
    <scope>NUCLEOTIDE SEQUENCE</scope>
</reference>
<protein>
    <submittedName>
        <fullName evidence="2">Uncharacterized protein</fullName>
    </submittedName>
</protein>
<gene>
    <name evidence="2" type="ORF">LCGC14_0430680</name>
</gene>
<dbReference type="AlphaFoldDB" id="A0A0F9SN91"/>
<feature type="region of interest" description="Disordered" evidence="1">
    <location>
        <begin position="120"/>
        <end position="156"/>
    </location>
</feature>
<dbReference type="EMBL" id="LAZR01000402">
    <property type="protein sequence ID" value="KKN70490.1"/>
    <property type="molecule type" value="Genomic_DNA"/>
</dbReference>
<sequence>MDIPEVHLEQIELEGIGVKKLEWLSRAVMAKDEIHHNLILHIYHVQDENFPAMMEQAWVKSGIMDQGITCELSYTDSIGDYEIDAYDAIFFRVDPMYAKAYKDMFVRALVALYQEQANDMGKRPDEAGGSGVRGASGEEVPEMQQNSNHQKGPREE</sequence>
<comment type="caution">
    <text evidence="2">The sequence shown here is derived from an EMBL/GenBank/DDBJ whole genome shotgun (WGS) entry which is preliminary data.</text>
</comment>
<accession>A0A0F9SN91</accession>